<gene>
    <name evidence="2" type="ORF">DILT_LOCUS591</name>
</gene>
<dbReference type="GO" id="GO:0043812">
    <property type="term" value="F:phosphatidylinositol-4-phosphate phosphatase activity"/>
    <property type="evidence" value="ECO:0007669"/>
    <property type="project" value="TreeGrafter"/>
</dbReference>
<evidence type="ECO:0000313" key="2">
    <source>
        <dbReference type="EMBL" id="VDK34506.1"/>
    </source>
</evidence>
<organism evidence="2 3">
    <name type="scientific">Dibothriocephalus latus</name>
    <name type="common">Fish tapeworm</name>
    <name type="synonym">Diphyllobothrium latum</name>
    <dbReference type="NCBI Taxonomy" id="60516"/>
    <lineage>
        <taxon>Eukaryota</taxon>
        <taxon>Metazoa</taxon>
        <taxon>Spiralia</taxon>
        <taxon>Lophotrochozoa</taxon>
        <taxon>Platyhelminthes</taxon>
        <taxon>Cestoda</taxon>
        <taxon>Eucestoda</taxon>
        <taxon>Diphyllobothriidea</taxon>
        <taxon>Diphyllobothriidae</taxon>
        <taxon>Dibothriocephalus</taxon>
    </lineage>
</organism>
<proteinExistence type="predicted"/>
<keyword evidence="3" id="KW-1185">Reference proteome</keyword>
<evidence type="ECO:0000313" key="3">
    <source>
        <dbReference type="Proteomes" id="UP000281553"/>
    </source>
</evidence>
<reference evidence="2 3" key="1">
    <citation type="submission" date="2018-11" db="EMBL/GenBank/DDBJ databases">
        <authorList>
            <consortium name="Pathogen Informatics"/>
        </authorList>
    </citation>
    <scope>NUCLEOTIDE SEQUENCE [LARGE SCALE GENOMIC DNA]</scope>
</reference>
<sequence length="138" mass="15915">MNSQRFIGPVWQITALHFSAEAENNAAFTKHMTRTLQRFRRVIILNLVDSGLETQEYKLVQAYIRLLLLLNNPNLTYVGFDFHEYCPIAATYLTDNCRGFNKGHSTFDLHRTAPYCRLWSMSYVITVPCVAKCYNGGQ</sequence>
<dbReference type="Pfam" id="PF02383">
    <property type="entry name" value="Syja_N"/>
    <property type="match status" value="1"/>
</dbReference>
<dbReference type="PANTHER" id="PTHR45662">
    <property type="entry name" value="PHOSPHATIDYLINOSITIDE PHOSPHATASE SAC1"/>
    <property type="match status" value="1"/>
</dbReference>
<evidence type="ECO:0000259" key="1">
    <source>
        <dbReference type="Pfam" id="PF02383"/>
    </source>
</evidence>
<dbReference type="GO" id="GO:0045334">
    <property type="term" value="C:clathrin-coated endocytic vesicle"/>
    <property type="evidence" value="ECO:0007669"/>
    <property type="project" value="TreeGrafter"/>
</dbReference>
<feature type="domain" description="SAC" evidence="1">
    <location>
        <begin position="18"/>
        <end position="86"/>
    </location>
</feature>
<dbReference type="GO" id="GO:2001135">
    <property type="term" value="P:regulation of endocytic recycling"/>
    <property type="evidence" value="ECO:0007669"/>
    <property type="project" value="TreeGrafter"/>
</dbReference>
<dbReference type="OrthoDB" id="405996at2759"/>
<dbReference type="Proteomes" id="UP000281553">
    <property type="component" value="Unassembled WGS sequence"/>
</dbReference>
<name>A0A3P6P545_DIBLA</name>
<protein>
    <recommendedName>
        <fullName evidence="1">SAC domain-containing protein</fullName>
    </recommendedName>
</protein>
<dbReference type="AlphaFoldDB" id="A0A3P6P545"/>
<dbReference type="PANTHER" id="PTHR45662:SF8">
    <property type="entry name" value="PHOSPHATIDYLINOSITIDE PHOSPHATASE SAC2"/>
    <property type="match status" value="1"/>
</dbReference>
<dbReference type="GO" id="GO:0046856">
    <property type="term" value="P:phosphatidylinositol dephosphorylation"/>
    <property type="evidence" value="ECO:0007669"/>
    <property type="project" value="TreeGrafter"/>
</dbReference>
<dbReference type="EMBL" id="UYRU01002630">
    <property type="protein sequence ID" value="VDK34506.1"/>
    <property type="molecule type" value="Genomic_DNA"/>
</dbReference>
<dbReference type="InterPro" id="IPR002013">
    <property type="entry name" value="SAC_dom"/>
</dbReference>
<feature type="non-terminal residue" evidence="2">
    <location>
        <position position="138"/>
    </location>
</feature>
<accession>A0A3P6P545</accession>
<dbReference type="GO" id="GO:0005769">
    <property type="term" value="C:early endosome"/>
    <property type="evidence" value="ECO:0007669"/>
    <property type="project" value="TreeGrafter"/>
</dbReference>